<name>A0A0A9EF03_ARUDO</name>
<dbReference type="AlphaFoldDB" id="A0A0A9EF03"/>
<accession>A0A0A9EF03</accession>
<dbReference type="EMBL" id="GBRH01200312">
    <property type="protein sequence ID" value="JAD97583.1"/>
    <property type="molecule type" value="Transcribed_RNA"/>
</dbReference>
<reference evidence="2" key="2">
    <citation type="journal article" date="2015" name="Data Brief">
        <title>Shoot transcriptome of the giant reed, Arundo donax.</title>
        <authorList>
            <person name="Barrero R.A."/>
            <person name="Guerrero F.D."/>
            <person name="Moolhuijzen P."/>
            <person name="Goolsby J.A."/>
            <person name="Tidwell J."/>
            <person name="Bellgard S.E."/>
            <person name="Bellgard M.I."/>
        </authorList>
    </citation>
    <scope>NUCLEOTIDE SEQUENCE</scope>
    <source>
        <tissue evidence="2">Shoot tissue taken approximately 20 cm above the soil surface</tissue>
    </source>
</reference>
<proteinExistence type="predicted"/>
<evidence type="ECO:0000256" key="1">
    <source>
        <dbReference type="SAM" id="MobiDB-lite"/>
    </source>
</evidence>
<feature type="compositionally biased region" description="Basic and acidic residues" evidence="1">
    <location>
        <begin position="64"/>
        <end position="75"/>
    </location>
</feature>
<evidence type="ECO:0000313" key="2">
    <source>
        <dbReference type="EMBL" id="JAD97583.1"/>
    </source>
</evidence>
<reference evidence="2" key="1">
    <citation type="submission" date="2014-09" db="EMBL/GenBank/DDBJ databases">
        <authorList>
            <person name="Magalhaes I.L.F."/>
            <person name="Oliveira U."/>
            <person name="Santos F.R."/>
            <person name="Vidigal T.H.D.A."/>
            <person name="Brescovit A.D."/>
            <person name="Santos A.J."/>
        </authorList>
    </citation>
    <scope>NUCLEOTIDE SEQUENCE</scope>
    <source>
        <tissue evidence="2">Shoot tissue taken approximately 20 cm above the soil surface</tissue>
    </source>
</reference>
<organism evidence="2">
    <name type="scientific">Arundo donax</name>
    <name type="common">Giant reed</name>
    <name type="synonym">Donax arundinaceus</name>
    <dbReference type="NCBI Taxonomy" id="35708"/>
    <lineage>
        <taxon>Eukaryota</taxon>
        <taxon>Viridiplantae</taxon>
        <taxon>Streptophyta</taxon>
        <taxon>Embryophyta</taxon>
        <taxon>Tracheophyta</taxon>
        <taxon>Spermatophyta</taxon>
        <taxon>Magnoliopsida</taxon>
        <taxon>Liliopsida</taxon>
        <taxon>Poales</taxon>
        <taxon>Poaceae</taxon>
        <taxon>PACMAD clade</taxon>
        <taxon>Arundinoideae</taxon>
        <taxon>Arundineae</taxon>
        <taxon>Arundo</taxon>
    </lineage>
</organism>
<sequence>MNQQDRPRDASGQHEDGITMSQESSDLDLTRGDIPPTNQPDKSQEGVGHALGQRKDGNTMPQESSDHDVTADKENNSVWGQQKDNMAEPRGKKHFREEDGRLSSLDNPTFNAELAEKKRSGTEQANLNSDPLPYNLGDFSHDLEEKSSCGHKEPWTSKGTDVTHCVESMKENDRRPASNGHYLDKRKYEVATSTVSTEYEACF</sequence>
<feature type="compositionally biased region" description="Basic and acidic residues" evidence="1">
    <location>
        <begin position="85"/>
        <end position="101"/>
    </location>
</feature>
<feature type="region of interest" description="Disordered" evidence="1">
    <location>
        <begin position="1"/>
        <end position="139"/>
    </location>
</feature>
<feature type="compositionally biased region" description="Basic and acidic residues" evidence="1">
    <location>
        <begin position="1"/>
        <end position="17"/>
    </location>
</feature>
<protein>
    <submittedName>
        <fullName evidence="2">Uncharacterized protein</fullName>
    </submittedName>
</protein>